<dbReference type="Pfam" id="PF00365">
    <property type="entry name" value="PFK"/>
    <property type="match status" value="1"/>
</dbReference>
<evidence type="ECO:0000256" key="7">
    <source>
        <dbReference type="ARBA" id="ARBA00022723"/>
    </source>
</evidence>
<evidence type="ECO:0000256" key="4">
    <source>
        <dbReference type="ARBA" id="ARBA00012055"/>
    </source>
</evidence>
<feature type="non-terminal residue" evidence="15">
    <location>
        <position position="291"/>
    </location>
</feature>
<sequence>VAGILETGGTILGTVPTKQMRTHEGRKLACQNLVAHDLNKLIMIGNDWSMYGANLLHQEWGKCLKELQEEGLITHEQAARNPTLSLICLPASPDNVSCDTEYSIGSDTALHRVLSAIDAIVSTATSHQRSFVVEIYGEHSGWLTLMSALSCGCDYIFIPESPPMDGWETEMCTLLEKGRLLGRRCSLVLVAEGAKDRSGKPISSSYVREVLETKAGHEARYTVLGELQRGGTPSPFDRILATRFGAKAVDMIMDPNFNKLEAYMIGLQGTNVLPVNLEASLAKTMSVADAI</sequence>
<evidence type="ECO:0000256" key="6">
    <source>
        <dbReference type="ARBA" id="ARBA00022679"/>
    </source>
</evidence>
<dbReference type="EMBL" id="DQ384336">
    <property type="protein sequence ID" value="ABD46587.1"/>
    <property type="molecule type" value="mRNA"/>
</dbReference>
<keyword evidence="7" id="KW-0479">Metal-binding</keyword>
<evidence type="ECO:0000256" key="10">
    <source>
        <dbReference type="ARBA" id="ARBA00022840"/>
    </source>
</evidence>
<dbReference type="Gene3D" id="3.40.50.460">
    <property type="entry name" value="Phosphofructokinase domain"/>
    <property type="match status" value="1"/>
</dbReference>
<keyword evidence="9 15" id="KW-0418">Kinase</keyword>
<keyword evidence="6" id="KW-0808">Transferase</keyword>
<dbReference type="InterPro" id="IPR012003">
    <property type="entry name" value="ATP_PFK_prok-type"/>
</dbReference>
<keyword evidence="11" id="KW-0460">Magnesium</keyword>
<name>Q27SM2_PHYPO</name>
<feature type="non-terminal residue" evidence="15">
    <location>
        <position position="1"/>
    </location>
</feature>
<evidence type="ECO:0000313" key="15">
    <source>
        <dbReference type="EMBL" id="ABD46587.1"/>
    </source>
</evidence>
<comment type="pathway">
    <text evidence="3">Carbohydrate degradation; glycolysis; D-glyceraldehyde 3-phosphate and glycerone phosphate from D-glucose: step 3/4.</text>
</comment>
<comment type="subcellular location">
    <subcellularLocation>
        <location evidence="2">Cytoplasm</location>
    </subcellularLocation>
</comment>
<evidence type="ECO:0000256" key="8">
    <source>
        <dbReference type="ARBA" id="ARBA00022741"/>
    </source>
</evidence>
<dbReference type="AlphaFoldDB" id="Q27SM2"/>
<dbReference type="EC" id="2.7.1.11" evidence="4"/>
<evidence type="ECO:0000259" key="14">
    <source>
        <dbReference type="Pfam" id="PF00365"/>
    </source>
</evidence>
<dbReference type="GO" id="GO:0003872">
    <property type="term" value="F:6-phosphofructokinase activity"/>
    <property type="evidence" value="ECO:0007669"/>
    <property type="project" value="UniProtKB-EC"/>
</dbReference>
<evidence type="ECO:0000256" key="9">
    <source>
        <dbReference type="ARBA" id="ARBA00022777"/>
    </source>
</evidence>
<dbReference type="PRINTS" id="PR00476">
    <property type="entry name" value="PHFRCTKINASE"/>
</dbReference>
<dbReference type="PANTHER" id="PTHR13697:SF4">
    <property type="entry name" value="ATP-DEPENDENT 6-PHOSPHOFRUCTOKINASE"/>
    <property type="match status" value="1"/>
</dbReference>
<dbReference type="GO" id="GO:0016208">
    <property type="term" value="F:AMP binding"/>
    <property type="evidence" value="ECO:0007669"/>
    <property type="project" value="TreeGrafter"/>
</dbReference>
<proteinExistence type="evidence at transcript level"/>
<dbReference type="GO" id="GO:0005524">
    <property type="term" value="F:ATP binding"/>
    <property type="evidence" value="ECO:0007669"/>
    <property type="project" value="UniProtKB-KW"/>
</dbReference>
<dbReference type="PANTHER" id="PTHR13697">
    <property type="entry name" value="PHOSPHOFRUCTOKINASE"/>
    <property type="match status" value="1"/>
</dbReference>
<protein>
    <recommendedName>
        <fullName evidence="4">6-phosphofructokinase</fullName>
        <ecNumber evidence="4">2.7.1.11</ecNumber>
    </recommendedName>
</protein>
<keyword evidence="8" id="KW-0547">Nucleotide-binding</keyword>
<dbReference type="InterPro" id="IPR000023">
    <property type="entry name" value="Phosphofructokinase_dom"/>
</dbReference>
<dbReference type="InterPro" id="IPR022953">
    <property type="entry name" value="ATP_PFK"/>
</dbReference>
<keyword evidence="5" id="KW-0963">Cytoplasm</keyword>
<feature type="domain" description="Phosphofructokinase" evidence="14">
    <location>
        <begin position="1"/>
        <end position="252"/>
    </location>
</feature>
<dbReference type="SUPFAM" id="SSF53784">
    <property type="entry name" value="Phosphofructokinase"/>
    <property type="match status" value="1"/>
</dbReference>
<dbReference type="GO" id="GO:0061621">
    <property type="term" value="P:canonical glycolysis"/>
    <property type="evidence" value="ECO:0007669"/>
    <property type="project" value="TreeGrafter"/>
</dbReference>
<dbReference type="InterPro" id="IPR035966">
    <property type="entry name" value="PKF_sf"/>
</dbReference>
<dbReference type="Gene3D" id="3.40.50.450">
    <property type="match status" value="1"/>
</dbReference>
<dbReference type="PIRSF" id="PIRSF000532">
    <property type="entry name" value="ATP_PFK_prok"/>
    <property type="match status" value="1"/>
</dbReference>
<dbReference type="GO" id="GO:0042802">
    <property type="term" value="F:identical protein binding"/>
    <property type="evidence" value="ECO:0007669"/>
    <property type="project" value="TreeGrafter"/>
</dbReference>
<dbReference type="GO" id="GO:0070095">
    <property type="term" value="F:fructose-6-phosphate binding"/>
    <property type="evidence" value="ECO:0007669"/>
    <property type="project" value="TreeGrafter"/>
</dbReference>
<organism evidence="15">
    <name type="scientific">Physarum polycephalum</name>
    <name type="common">Many-headed slime mold</name>
    <name type="synonym">Badhamia polycephala</name>
    <dbReference type="NCBI Taxonomy" id="5791"/>
    <lineage>
        <taxon>Eukaryota</taxon>
        <taxon>Amoebozoa</taxon>
        <taxon>Evosea</taxon>
        <taxon>Eumycetozoa</taxon>
        <taxon>Myxogastria</taxon>
        <taxon>Myxogastromycetidae</taxon>
        <taxon>Physariida</taxon>
        <taxon>Physaraceae</taxon>
        <taxon>Physarum</taxon>
    </lineage>
</organism>
<comment type="cofactor">
    <cofactor evidence="1">
        <name>Mg(2+)</name>
        <dbReference type="ChEBI" id="CHEBI:18420"/>
    </cofactor>
</comment>
<evidence type="ECO:0000256" key="2">
    <source>
        <dbReference type="ARBA" id="ARBA00004496"/>
    </source>
</evidence>
<accession>Q27SM2</accession>
<dbReference type="GO" id="GO:0046872">
    <property type="term" value="F:metal ion binding"/>
    <property type="evidence" value="ECO:0007669"/>
    <property type="project" value="UniProtKB-KW"/>
</dbReference>
<dbReference type="UniPathway" id="UPA00109">
    <property type="reaction ID" value="UER00182"/>
</dbReference>
<dbReference type="GO" id="GO:0006002">
    <property type="term" value="P:fructose 6-phosphate metabolic process"/>
    <property type="evidence" value="ECO:0007669"/>
    <property type="project" value="InterPro"/>
</dbReference>
<dbReference type="GO" id="GO:0030388">
    <property type="term" value="P:fructose 1,6-bisphosphate metabolic process"/>
    <property type="evidence" value="ECO:0007669"/>
    <property type="project" value="TreeGrafter"/>
</dbReference>
<keyword evidence="12" id="KW-0324">Glycolysis</keyword>
<dbReference type="GO" id="GO:0005945">
    <property type="term" value="C:6-phosphofructokinase complex"/>
    <property type="evidence" value="ECO:0007669"/>
    <property type="project" value="TreeGrafter"/>
</dbReference>
<reference evidence="15" key="1">
    <citation type="journal article" date="2006" name="J. Mol. Evol.">
        <title>The frequency of eubacterium-to-eukaryote lateral gene transfers shows significant cross-taxa variation within amoebozoa.</title>
        <authorList>
            <person name="Watkins R.F."/>
            <person name="Gray M.W."/>
        </authorList>
    </citation>
    <scope>NUCLEOTIDE SEQUENCE</scope>
</reference>
<evidence type="ECO:0000256" key="3">
    <source>
        <dbReference type="ARBA" id="ARBA00004679"/>
    </source>
</evidence>
<evidence type="ECO:0000256" key="5">
    <source>
        <dbReference type="ARBA" id="ARBA00022490"/>
    </source>
</evidence>
<evidence type="ECO:0000256" key="11">
    <source>
        <dbReference type="ARBA" id="ARBA00022842"/>
    </source>
</evidence>
<comment type="catalytic activity">
    <reaction evidence="13">
        <text>beta-D-fructose 6-phosphate + ATP = beta-D-fructose 1,6-bisphosphate + ADP + H(+)</text>
        <dbReference type="Rhea" id="RHEA:16109"/>
        <dbReference type="ChEBI" id="CHEBI:15378"/>
        <dbReference type="ChEBI" id="CHEBI:30616"/>
        <dbReference type="ChEBI" id="CHEBI:32966"/>
        <dbReference type="ChEBI" id="CHEBI:57634"/>
        <dbReference type="ChEBI" id="CHEBI:456216"/>
        <dbReference type="EC" id="2.7.1.11"/>
    </reaction>
</comment>
<evidence type="ECO:0000256" key="1">
    <source>
        <dbReference type="ARBA" id="ARBA00001946"/>
    </source>
</evidence>
<evidence type="ECO:0000256" key="12">
    <source>
        <dbReference type="ARBA" id="ARBA00023152"/>
    </source>
</evidence>
<evidence type="ECO:0000256" key="13">
    <source>
        <dbReference type="ARBA" id="ARBA00048070"/>
    </source>
</evidence>
<keyword evidence="10" id="KW-0067">ATP-binding</keyword>
<dbReference type="GO" id="GO:0048029">
    <property type="term" value="F:monosaccharide binding"/>
    <property type="evidence" value="ECO:0007669"/>
    <property type="project" value="TreeGrafter"/>
</dbReference>